<evidence type="ECO:0000313" key="1">
    <source>
        <dbReference type="EMBL" id="MBN8253851.1"/>
    </source>
</evidence>
<dbReference type="EMBL" id="JAEMWV010000015">
    <property type="protein sequence ID" value="MBN8253851.1"/>
    <property type="molecule type" value="Genomic_DNA"/>
</dbReference>
<dbReference type="InterPro" id="IPR036638">
    <property type="entry name" value="HLH_DNA-bd_sf"/>
</dbReference>
<dbReference type="RefSeq" id="WP_100346476.1">
    <property type="nucleotide sequence ID" value="NZ_CANLXW010000053.1"/>
</dbReference>
<dbReference type="Proteomes" id="UP000664578">
    <property type="component" value="Unassembled WGS sequence"/>
</dbReference>
<dbReference type="AlphaFoldDB" id="A0A1N6ZKU5"/>
<organism evidence="1 2">
    <name type="scientific">Priestia flexa</name>
    <dbReference type="NCBI Taxonomy" id="86664"/>
    <lineage>
        <taxon>Bacteria</taxon>
        <taxon>Bacillati</taxon>
        <taxon>Bacillota</taxon>
        <taxon>Bacilli</taxon>
        <taxon>Bacillales</taxon>
        <taxon>Bacillaceae</taxon>
        <taxon>Priestia</taxon>
    </lineage>
</organism>
<name>A0A1N6ZKU5_9BACI</name>
<gene>
    <name evidence="1" type="ORF">JF537_20140</name>
</gene>
<reference evidence="1" key="1">
    <citation type="submission" date="2020-12" db="EMBL/GenBank/DDBJ databases">
        <title>PHA producing bacteria isolated from mangrove.</title>
        <authorList>
            <person name="Zheng W."/>
            <person name="Yu S."/>
            <person name="Huang Y."/>
        </authorList>
    </citation>
    <scope>NUCLEOTIDE SEQUENCE</scope>
    <source>
        <strain evidence="1">GN22-4</strain>
    </source>
</reference>
<accession>A0A1N6ZKU5</accession>
<dbReference type="GeneID" id="93684705"/>
<protein>
    <submittedName>
        <fullName evidence="1">Aspartyl-phosphate phosphatase Spo0E family protein</fullName>
    </submittedName>
</protein>
<comment type="caution">
    <text evidence="1">The sequence shown here is derived from an EMBL/GenBank/DDBJ whole genome shotgun (WGS) entry which is preliminary data.</text>
</comment>
<dbReference type="Pfam" id="PF09388">
    <property type="entry name" value="SpoOE-like"/>
    <property type="match status" value="1"/>
</dbReference>
<dbReference type="InterPro" id="IPR018540">
    <property type="entry name" value="Spo0E-like"/>
</dbReference>
<dbReference type="SUPFAM" id="SSF140500">
    <property type="entry name" value="BAS1536-like"/>
    <property type="match status" value="1"/>
</dbReference>
<evidence type="ECO:0000313" key="2">
    <source>
        <dbReference type="Proteomes" id="UP000664578"/>
    </source>
</evidence>
<dbReference type="GO" id="GO:0046983">
    <property type="term" value="F:protein dimerization activity"/>
    <property type="evidence" value="ECO:0007669"/>
    <property type="project" value="InterPro"/>
</dbReference>
<proteinExistence type="predicted"/>
<dbReference type="Gene3D" id="4.10.280.10">
    <property type="entry name" value="Helix-loop-helix DNA-binding domain"/>
    <property type="match status" value="1"/>
</dbReference>
<accession>A0A4P8XCP0</accession>
<dbReference type="InterPro" id="IPR037208">
    <property type="entry name" value="Spo0E-like_sf"/>
</dbReference>
<sequence length="49" mass="5806">MEKNLLERIEEHRHMMLNTAQQTSLCSKEVLRLSSELDTLLNQYTKQSN</sequence>
<dbReference type="GO" id="GO:0043937">
    <property type="term" value="P:regulation of sporulation"/>
    <property type="evidence" value="ECO:0007669"/>
    <property type="project" value="InterPro"/>
</dbReference>